<dbReference type="EMBL" id="JBHUCZ010000005">
    <property type="protein sequence ID" value="MFD1567500.1"/>
    <property type="molecule type" value="Genomic_DNA"/>
</dbReference>
<dbReference type="Proteomes" id="UP001597139">
    <property type="component" value="Unassembled WGS sequence"/>
</dbReference>
<evidence type="ECO:0000313" key="1">
    <source>
        <dbReference type="EMBL" id="MFD1567500.1"/>
    </source>
</evidence>
<reference evidence="1 2" key="1">
    <citation type="journal article" date="2019" name="Int. J. Syst. Evol. Microbiol.">
        <title>The Global Catalogue of Microorganisms (GCM) 10K type strain sequencing project: providing services to taxonomists for standard genome sequencing and annotation.</title>
        <authorList>
            <consortium name="The Broad Institute Genomics Platform"/>
            <consortium name="The Broad Institute Genome Sequencing Center for Infectious Disease"/>
            <person name="Wu L."/>
            <person name="Ma J."/>
        </authorList>
    </citation>
    <scope>NUCLEOTIDE SEQUENCE [LARGE SCALE GENOMIC DNA]</scope>
    <source>
        <strain evidence="1 2">CGMCC 1.12859</strain>
    </source>
</reference>
<name>A0ABD6BS35_9EURY</name>
<accession>A0ABD6BS35</accession>
<dbReference type="Pfam" id="PF04250">
    <property type="entry name" value="DUF429"/>
    <property type="match status" value="1"/>
</dbReference>
<sequence length="286" mass="30374">MTPEFVYGVDFSGATDAERNVWIAGGRLTDDGLDIGTLGTAKSVLDGDVSGQAETHAGLVDWLREREPAAVGLDFSFGLPSTLLDAVDDPPADWGAFLDSFPPADCADPDGFEDWGKQRTREATGGERAFLKRETDGPVGASSPYGFIGSTITYYGVRDVLAPLVRGSDGGEAVATVAPMQEQSFEAPLTLLETYPAGVLGRLGLQRRNYKGASEAEREARRRNLDGLLAAADLTVDDADRETVVENTGGDALDAVVAAAAALRAVESGFAVERGRYDEREGYIYV</sequence>
<protein>
    <submittedName>
        <fullName evidence="1">DUF429 domain-containing protein</fullName>
    </submittedName>
</protein>
<dbReference type="RefSeq" id="WP_267647504.1">
    <property type="nucleotide sequence ID" value="NZ_JANHGR010000002.1"/>
</dbReference>
<evidence type="ECO:0000313" key="2">
    <source>
        <dbReference type="Proteomes" id="UP001597139"/>
    </source>
</evidence>
<dbReference type="AlphaFoldDB" id="A0ABD6BS35"/>
<comment type="caution">
    <text evidence="1">The sequence shown here is derived from an EMBL/GenBank/DDBJ whole genome shotgun (WGS) entry which is preliminary data.</text>
</comment>
<proteinExistence type="predicted"/>
<keyword evidence="2" id="KW-1185">Reference proteome</keyword>
<gene>
    <name evidence="1" type="ORF">ACFSAU_08340</name>
</gene>
<dbReference type="InterPro" id="IPR007362">
    <property type="entry name" value="DUF429"/>
</dbReference>
<organism evidence="1 2">
    <name type="scientific">Halolamina litorea</name>
    <dbReference type="NCBI Taxonomy" id="1515593"/>
    <lineage>
        <taxon>Archaea</taxon>
        <taxon>Methanobacteriati</taxon>
        <taxon>Methanobacteriota</taxon>
        <taxon>Stenosarchaea group</taxon>
        <taxon>Halobacteria</taxon>
        <taxon>Halobacteriales</taxon>
        <taxon>Haloferacaceae</taxon>
    </lineage>
</organism>